<dbReference type="PANTHER" id="PTHR23320:SF130">
    <property type="entry name" value="TRANSMEMBRANE PROTEIN 212"/>
    <property type="match status" value="1"/>
</dbReference>
<feature type="region of interest" description="Disordered" evidence="1">
    <location>
        <begin position="816"/>
        <end position="861"/>
    </location>
</feature>
<reference evidence="3" key="1">
    <citation type="submission" date="2021-04" db="EMBL/GenBank/DDBJ databases">
        <authorList>
            <consortium name="Molecular Ecology Group"/>
        </authorList>
    </citation>
    <scope>NUCLEOTIDE SEQUENCE</scope>
</reference>
<feature type="compositionally biased region" description="Polar residues" evidence="1">
    <location>
        <begin position="162"/>
        <end position="189"/>
    </location>
</feature>
<feature type="compositionally biased region" description="Low complexity" evidence="1">
    <location>
        <begin position="828"/>
        <end position="841"/>
    </location>
</feature>
<feature type="compositionally biased region" description="Polar residues" evidence="1">
    <location>
        <begin position="243"/>
        <end position="255"/>
    </location>
</feature>
<organism evidence="3 4">
    <name type="scientific">Candidula unifasciata</name>
    <dbReference type="NCBI Taxonomy" id="100452"/>
    <lineage>
        <taxon>Eukaryota</taxon>
        <taxon>Metazoa</taxon>
        <taxon>Spiralia</taxon>
        <taxon>Lophotrochozoa</taxon>
        <taxon>Mollusca</taxon>
        <taxon>Gastropoda</taxon>
        <taxon>Heterobranchia</taxon>
        <taxon>Euthyneura</taxon>
        <taxon>Panpulmonata</taxon>
        <taxon>Eupulmonata</taxon>
        <taxon>Stylommatophora</taxon>
        <taxon>Helicina</taxon>
        <taxon>Helicoidea</taxon>
        <taxon>Geomitridae</taxon>
        <taxon>Candidula</taxon>
    </lineage>
</organism>
<evidence type="ECO:0000256" key="1">
    <source>
        <dbReference type="SAM" id="MobiDB-lite"/>
    </source>
</evidence>
<feature type="region of interest" description="Disordered" evidence="1">
    <location>
        <begin position="405"/>
        <end position="424"/>
    </location>
</feature>
<keyword evidence="2" id="KW-1133">Transmembrane helix</keyword>
<feature type="compositionally biased region" description="Polar residues" evidence="1">
    <location>
        <begin position="405"/>
        <end position="422"/>
    </location>
</feature>
<dbReference type="EMBL" id="CAJHNH020002358">
    <property type="protein sequence ID" value="CAG5126423.1"/>
    <property type="molecule type" value="Genomic_DNA"/>
</dbReference>
<dbReference type="AlphaFoldDB" id="A0A8S3ZAS5"/>
<feature type="transmembrane region" description="Helical" evidence="2">
    <location>
        <begin position="12"/>
        <end position="34"/>
    </location>
</feature>
<sequence length="1030" mass="112556">MQTSFPFSRVFVLGVILFFLGLASMIIAIIAFVTQSWGNYVGTGMWGGATVLSSGITAVFVSRVRSLASVKTFCVCSVIAMFTSLTMLILSAGGLALSSGFYSRIDLAEYNKRTSNLIHASLLVISVFCLSGSVLAVIVCCKYLFFEHYNKPKRRRHHRNMSEGTFRTTSTLRGGALNGTSQRSTTSRTPLHASEHVSRRHSDIVDVNRVQIEYRRSHKRSASDQPHANSHSRRQKHNHMDTSHGTNGNSNNLHVLSNVRYYPDRRNGGNRSCSQGRDATGNIRDVDRPNITAVRQESNRPASQIHTQTGLLRNSVTASPNVRLPTEFNEEELPPYEAVEASANAMNGSRSDSGDESDTENSSSTDAQSYVGADEEGVESVPMVEIQQSQFEELCHYENNSRQQKTTHCTSSHDNVRNNGSDQPLERHSCAVLTSTDQRQLVLNESSANRGTRGLVTGRDIKKSNAPVLTYINSLPSDPQHCDHLLSVSPEVCALTGESPEPGSQGHEGRHLPHVVSENFYENAPCYENIKCGGSNISETSFNHLSKSSSGNLSDIMSMRTCARENETNCKSSAKKIPLHIISYSPVSNTSPQSPLSSFGSPLSAFRPVGAASSALSPQGIHSSEACSPLHHSSSDGKPSQNNLVHSGSSSPHKCVNIHTTKRNQEPGTGVRSRYLEQGAIPKAVKQQDEENHGNINVNMSWKNIPLPLSYNHSESASNESEKKLPSKTIPFADSDPEVSRTSLKKEASAQINTSSKVSVHVYPSRNVLMSSSVPPPSSSLSSGLTVRSLALPVSSSLTAADVLAASTRCTNKHSDAAVTQPQQSQISTVASGSNGAVSSVREASTQVNSGSTSRWHSHRMGGNQTLLQSRREELHNCQLSNRTVETSGRAVRPTSMPLSSTVGSVGHGISGLVLERQSRNRLSEASSYNVSHQGGQGQQPQPLALRQNHLMQHYPLQPQQPRLGVQLHQRRQQQHQLQQNIESQQQHQQMQQQQQQQQQQLLQQPQQGNQQNLQAQQVRNGRPLFSVLL</sequence>
<dbReference type="OrthoDB" id="6150995at2759"/>
<accession>A0A8S3ZAS5</accession>
<feature type="region of interest" description="Disordered" evidence="1">
    <location>
        <begin position="154"/>
        <end position="318"/>
    </location>
</feature>
<keyword evidence="4" id="KW-1185">Reference proteome</keyword>
<feature type="compositionally biased region" description="Polar residues" evidence="1">
    <location>
        <begin position="636"/>
        <end position="652"/>
    </location>
</feature>
<feature type="compositionally biased region" description="Basic and acidic residues" evidence="1">
    <location>
        <begin position="193"/>
        <end position="206"/>
    </location>
</feature>
<feature type="compositionally biased region" description="Polar residues" evidence="1">
    <location>
        <begin position="842"/>
        <end position="855"/>
    </location>
</feature>
<proteinExistence type="predicted"/>
<dbReference type="Proteomes" id="UP000678393">
    <property type="component" value="Unassembled WGS sequence"/>
</dbReference>
<evidence type="ECO:0000313" key="3">
    <source>
        <dbReference type="EMBL" id="CAG5126423.1"/>
    </source>
</evidence>
<protein>
    <submittedName>
        <fullName evidence="3">Uncharacterized protein</fullName>
    </submittedName>
</protein>
<feature type="region of interest" description="Disordered" evidence="1">
    <location>
        <begin position="713"/>
        <end position="739"/>
    </location>
</feature>
<feature type="compositionally biased region" description="Low complexity" evidence="1">
    <location>
        <begin position="975"/>
        <end position="991"/>
    </location>
</feature>
<keyword evidence="2" id="KW-0812">Transmembrane</keyword>
<comment type="caution">
    <text evidence="3">The sequence shown here is derived from an EMBL/GenBank/DDBJ whole genome shotgun (WGS) entry which is preliminary data.</text>
</comment>
<dbReference type="PANTHER" id="PTHR23320">
    <property type="entry name" value="MEMBRANE-SPANNING 4-DOMAINS SUBFAMILY A MS4A -RELATED"/>
    <property type="match status" value="1"/>
</dbReference>
<feature type="region of interest" description="Disordered" evidence="1">
    <location>
        <begin position="965"/>
        <end position="991"/>
    </location>
</feature>
<feature type="compositionally biased region" description="Polar residues" evidence="1">
    <location>
        <begin position="614"/>
        <end position="626"/>
    </location>
</feature>
<feature type="transmembrane region" description="Helical" evidence="2">
    <location>
        <begin position="40"/>
        <end position="61"/>
    </location>
</feature>
<feature type="compositionally biased region" description="Polar residues" evidence="1">
    <location>
        <begin position="818"/>
        <end position="827"/>
    </location>
</feature>
<feature type="region of interest" description="Disordered" evidence="1">
    <location>
        <begin position="614"/>
        <end position="672"/>
    </location>
</feature>
<dbReference type="InterPro" id="IPR030417">
    <property type="entry name" value="MS4A"/>
</dbReference>
<keyword evidence="2" id="KW-0472">Membrane</keyword>
<evidence type="ECO:0000256" key="2">
    <source>
        <dbReference type="SAM" id="Phobius"/>
    </source>
</evidence>
<feature type="transmembrane region" description="Helical" evidence="2">
    <location>
        <begin position="73"/>
        <end position="97"/>
    </location>
</feature>
<name>A0A8S3ZAS5_9EUPU</name>
<evidence type="ECO:0000313" key="4">
    <source>
        <dbReference type="Proteomes" id="UP000678393"/>
    </source>
</evidence>
<feature type="region of interest" description="Disordered" evidence="1">
    <location>
        <begin position="345"/>
        <end position="378"/>
    </location>
</feature>
<feature type="region of interest" description="Disordered" evidence="1">
    <location>
        <begin position="882"/>
        <end position="907"/>
    </location>
</feature>
<feature type="transmembrane region" description="Helical" evidence="2">
    <location>
        <begin position="117"/>
        <end position="146"/>
    </location>
</feature>
<gene>
    <name evidence="3" type="ORF">CUNI_LOCUS11981</name>
</gene>
<feature type="compositionally biased region" description="Polar residues" evidence="1">
    <location>
        <begin position="293"/>
        <end position="318"/>
    </location>
</feature>